<dbReference type="InterPro" id="IPR034913">
    <property type="entry name" value="mS27/PTCD2"/>
</dbReference>
<dbReference type="OrthoDB" id="19830at2759"/>
<dbReference type="GO" id="GO:0005739">
    <property type="term" value="C:mitochondrion"/>
    <property type="evidence" value="ECO:0007669"/>
    <property type="project" value="UniProtKB-SubCell"/>
</dbReference>
<evidence type="ECO:0000256" key="1">
    <source>
        <dbReference type="ARBA" id="ARBA00004173"/>
    </source>
</evidence>
<proteinExistence type="predicted"/>
<dbReference type="Proteomes" id="UP000494163">
    <property type="component" value="Chromosome 2R"/>
</dbReference>
<comment type="subcellular location">
    <subcellularLocation>
        <location evidence="1">Mitochondrion</location>
    </subcellularLocation>
</comment>
<reference evidence="2 3" key="1">
    <citation type="submission" date="2015-08" db="EMBL/GenBank/DDBJ databases">
        <title>Ancestral chromatin configuration constrains chromatin evolution on differentiating sex chromosomes in Drosophila.</title>
        <authorList>
            <person name="Zhou Q."/>
            <person name="Bachtrog D."/>
        </authorList>
    </citation>
    <scope>NUCLEOTIDE SEQUENCE [LARGE SCALE GENOMIC DNA]</scope>
    <source>
        <tissue evidence="2">Whole larvae</tissue>
    </source>
</reference>
<evidence type="ECO:0000313" key="2">
    <source>
        <dbReference type="EMBL" id="ALC42614.1"/>
    </source>
</evidence>
<dbReference type="Pfam" id="PF10037">
    <property type="entry name" value="MRP-S27"/>
    <property type="match status" value="1"/>
</dbReference>
<dbReference type="AlphaFoldDB" id="A0A0M4EGF1"/>
<dbReference type="OMA" id="KFLRNPY"/>
<name>A0A0M4EGF1_DROBS</name>
<dbReference type="InterPro" id="IPR019266">
    <property type="entry name" value="Ribosomal_mS27"/>
</dbReference>
<dbReference type="EMBL" id="CP012524">
    <property type="protein sequence ID" value="ALC42614.1"/>
    <property type="molecule type" value="Genomic_DNA"/>
</dbReference>
<accession>A0A0M4EGF1</accession>
<dbReference type="STRING" id="30019.A0A0M4EGF1"/>
<sequence>MQSRVILTIPYRRYLSYLSSAFNSLALTNKNVTVAQQNVVKLDLDIFVNQDNRQIDLLDKLVRLRKQKECSNVPLFPNILVNQLLDYTTPQDVITVLRDPLQYGVFIDKFSGCHLMDYLINNGHALEAAQVAALLIERDLSNNDLTAALTYRSFCEFIKNYDAIVAKRDKEKVAEPSDVQKVRVKFLRNYEEQKEITEDDRLGVAMIKLGDSSNEYAKNIALVGFALVGRYAELEQFIKVNQQFIYKDVLRACAMLMSKAEKPEVKKQLDDALKVSTRNKAFDDALDANVQQCAQSIEPKLIAEYAMAYENWQMKYQSAVREQSHILEVQSRVENVKATLNGLEIMRQKLWFFENKEDIDIQIFKKKVYYPKRWFGKKKKPKAVDALYVPPTISRAN</sequence>
<gene>
    <name evidence="2" type="ORF">Dbus_chr2Rg2193</name>
</gene>
<keyword evidence="3" id="KW-1185">Reference proteome</keyword>
<evidence type="ECO:0000313" key="3">
    <source>
        <dbReference type="Proteomes" id="UP000494163"/>
    </source>
</evidence>
<dbReference type="PANTHER" id="PTHR21393">
    <property type="entry name" value="MITOCHONDRIAL 28S RIBOSOMAL PROTEIN S27"/>
    <property type="match status" value="1"/>
</dbReference>
<organism evidence="2 3">
    <name type="scientific">Drosophila busckii</name>
    <name type="common">Fruit fly</name>
    <dbReference type="NCBI Taxonomy" id="30019"/>
    <lineage>
        <taxon>Eukaryota</taxon>
        <taxon>Metazoa</taxon>
        <taxon>Ecdysozoa</taxon>
        <taxon>Arthropoda</taxon>
        <taxon>Hexapoda</taxon>
        <taxon>Insecta</taxon>
        <taxon>Pterygota</taxon>
        <taxon>Neoptera</taxon>
        <taxon>Endopterygota</taxon>
        <taxon>Diptera</taxon>
        <taxon>Brachycera</taxon>
        <taxon>Muscomorpha</taxon>
        <taxon>Ephydroidea</taxon>
        <taxon>Drosophilidae</taxon>
        <taxon>Drosophila</taxon>
    </lineage>
</organism>
<dbReference type="PANTHER" id="PTHR21393:SF0">
    <property type="entry name" value="SMALL RIBOSOMAL SUBUNIT PROTEIN MS27"/>
    <property type="match status" value="1"/>
</dbReference>
<protein>
    <submittedName>
        <fullName evidence="2">CG4882</fullName>
    </submittedName>
</protein>